<name>A0AAE5J7M4_LIMRT</name>
<reference evidence="1 2" key="1">
    <citation type="submission" date="2016-09" db="EMBL/GenBank/DDBJ databases">
        <title>Lactobacillus reuteri KLR3006, genome sequencing and assembly.</title>
        <authorList>
            <person name="Lee J.-Y."/>
            <person name="Kim E.B."/>
            <person name="Choi Y.-J."/>
        </authorList>
    </citation>
    <scope>NUCLEOTIDE SEQUENCE [LARGE SCALE GENOMIC DNA]</scope>
    <source>
        <strain evidence="1 2">KLR3006</strain>
    </source>
</reference>
<proteinExistence type="predicted"/>
<comment type="caution">
    <text evidence="1">The sequence shown here is derived from an EMBL/GenBank/DDBJ whole genome shotgun (WGS) entry which is preliminary data.</text>
</comment>
<evidence type="ECO:0000313" key="1">
    <source>
        <dbReference type="EMBL" id="OTA92019.1"/>
    </source>
</evidence>
<organism evidence="1 2">
    <name type="scientific">Limosilactobacillus reuteri</name>
    <name type="common">Lactobacillus reuteri</name>
    <dbReference type="NCBI Taxonomy" id="1598"/>
    <lineage>
        <taxon>Bacteria</taxon>
        <taxon>Bacillati</taxon>
        <taxon>Bacillota</taxon>
        <taxon>Bacilli</taxon>
        <taxon>Lactobacillales</taxon>
        <taxon>Lactobacillaceae</taxon>
        <taxon>Limosilactobacillus</taxon>
    </lineage>
</organism>
<dbReference type="AlphaFoldDB" id="A0AAE5J7M4"/>
<accession>A0AAE5J7M4</accession>
<dbReference type="RefSeq" id="WP_086142378.1">
    <property type="nucleotide sequence ID" value="NZ_MIMF01000334.1"/>
</dbReference>
<protein>
    <submittedName>
        <fullName evidence="1">Uncharacterized protein</fullName>
    </submittedName>
</protein>
<gene>
    <name evidence="1" type="ORF">BHL83_03250</name>
</gene>
<dbReference type="Proteomes" id="UP000194219">
    <property type="component" value="Unassembled WGS sequence"/>
</dbReference>
<dbReference type="EMBL" id="MIMV01000044">
    <property type="protein sequence ID" value="OTA92019.1"/>
    <property type="molecule type" value="Genomic_DNA"/>
</dbReference>
<sequence length="76" mass="8863">MTVSKSQLKASQVYRKRNPERTAYTTLRRNAFNFVNGYQKGGKTEEAIKSDYGSEHYFDDLKDLQNDLKKAIEKLK</sequence>
<evidence type="ECO:0000313" key="2">
    <source>
        <dbReference type="Proteomes" id="UP000194219"/>
    </source>
</evidence>